<dbReference type="Proteomes" id="UP000326452">
    <property type="component" value="Unassembled WGS sequence"/>
</dbReference>
<dbReference type="OrthoDB" id="7001316at2"/>
<protein>
    <submittedName>
        <fullName evidence="1">Uncharacterized protein</fullName>
    </submittedName>
</protein>
<sequence length="140" mass="15966">MNSKLVDAIEELPAETIKGTITHRGTGTEHSFNATFIYRDERQGSLYFHGVMDDREQIMLQLSESQEPSGTINLPDSRVLYLVYRRKFRDTTHWDVFASLSGSILLQRQPENAINGRLHFTTEKNDGNDYVIDVVFALSA</sequence>
<evidence type="ECO:0000313" key="2">
    <source>
        <dbReference type="Proteomes" id="UP000326452"/>
    </source>
</evidence>
<accession>A0A5E7SKR3</accession>
<organism evidence="1 2">
    <name type="scientific">Pseudomonas fluorescens</name>
    <dbReference type="NCBI Taxonomy" id="294"/>
    <lineage>
        <taxon>Bacteria</taxon>
        <taxon>Pseudomonadati</taxon>
        <taxon>Pseudomonadota</taxon>
        <taxon>Gammaproteobacteria</taxon>
        <taxon>Pseudomonadales</taxon>
        <taxon>Pseudomonadaceae</taxon>
        <taxon>Pseudomonas</taxon>
    </lineage>
</organism>
<dbReference type="AlphaFoldDB" id="A0A5E7SKR3"/>
<gene>
    <name evidence="1" type="ORF">PS941_01244</name>
</gene>
<evidence type="ECO:0000313" key="1">
    <source>
        <dbReference type="EMBL" id="VVP86428.1"/>
    </source>
</evidence>
<dbReference type="EMBL" id="CABVJC010000002">
    <property type="protein sequence ID" value="VVP86428.1"/>
    <property type="molecule type" value="Genomic_DNA"/>
</dbReference>
<reference evidence="1 2" key="1">
    <citation type="submission" date="2019-09" db="EMBL/GenBank/DDBJ databases">
        <authorList>
            <person name="Chandra G."/>
            <person name="Truman W A."/>
        </authorList>
    </citation>
    <scope>NUCLEOTIDE SEQUENCE [LARGE SCALE GENOMIC DNA]</scope>
    <source>
        <strain evidence="1">PS941</strain>
    </source>
</reference>
<name>A0A5E7SKR3_PSEFL</name>
<dbReference type="RefSeq" id="WP_150692391.1">
    <property type="nucleotide sequence ID" value="NZ_CABVJC010000002.1"/>
</dbReference>
<proteinExistence type="predicted"/>